<dbReference type="InterPro" id="IPR056798">
    <property type="entry name" value="ADH_Fe_C"/>
</dbReference>
<keyword evidence="11" id="KW-1185">Reference proteome</keyword>
<dbReference type="PANTHER" id="PTHR11496">
    <property type="entry name" value="ALCOHOL DEHYDROGENASE"/>
    <property type="match status" value="1"/>
</dbReference>
<evidence type="ECO:0000259" key="9">
    <source>
        <dbReference type="Pfam" id="PF25137"/>
    </source>
</evidence>
<dbReference type="Gene3D" id="1.20.1090.10">
    <property type="entry name" value="Dehydroquinate synthase-like - alpha domain"/>
    <property type="match status" value="1"/>
</dbReference>
<comment type="catalytic activity">
    <reaction evidence="5">
        <text>a primary alcohol + NAD(+) = an aldehyde + NADH + H(+)</text>
        <dbReference type="Rhea" id="RHEA:10736"/>
        <dbReference type="ChEBI" id="CHEBI:15378"/>
        <dbReference type="ChEBI" id="CHEBI:15734"/>
        <dbReference type="ChEBI" id="CHEBI:17478"/>
        <dbReference type="ChEBI" id="CHEBI:57540"/>
        <dbReference type="ChEBI" id="CHEBI:57945"/>
        <dbReference type="EC" id="1.1.1.1"/>
    </reaction>
</comment>
<reference evidence="10 11" key="1">
    <citation type="submission" date="2017-12" db="EMBL/GenBank/DDBJ databases">
        <authorList>
            <person name="Hurst M.R.H."/>
        </authorList>
    </citation>
    <scope>NUCLEOTIDE SEQUENCE [LARGE SCALE GENOMIC DNA]</scope>
    <source>
        <strain evidence="10 11">SY-3-19</strain>
    </source>
</reference>
<name>A0A2S7K9L4_9PROT</name>
<dbReference type="OrthoDB" id="9815791at2"/>
<dbReference type="SUPFAM" id="SSF56796">
    <property type="entry name" value="Dehydroquinate synthase-like"/>
    <property type="match status" value="1"/>
</dbReference>
<dbReference type="AlphaFoldDB" id="A0A2S7K9L4"/>
<evidence type="ECO:0000256" key="7">
    <source>
        <dbReference type="ARBA" id="ARBA00076680"/>
    </source>
</evidence>
<dbReference type="GO" id="GO:0046872">
    <property type="term" value="F:metal ion binding"/>
    <property type="evidence" value="ECO:0007669"/>
    <property type="project" value="InterPro"/>
</dbReference>
<evidence type="ECO:0000259" key="8">
    <source>
        <dbReference type="Pfam" id="PF00465"/>
    </source>
</evidence>
<evidence type="ECO:0000313" key="10">
    <source>
        <dbReference type="EMBL" id="PQA89173.1"/>
    </source>
</evidence>
<dbReference type="PANTHER" id="PTHR11496:SF102">
    <property type="entry name" value="ALCOHOL DEHYDROGENASE 4"/>
    <property type="match status" value="1"/>
</dbReference>
<dbReference type="FunFam" id="1.20.1090.10:FF:000001">
    <property type="entry name" value="Aldehyde-alcohol dehydrogenase"/>
    <property type="match status" value="1"/>
</dbReference>
<dbReference type="GO" id="GO:0004022">
    <property type="term" value="F:alcohol dehydrogenase (NAD+) activity"/>
    <property type="evidence" value="ECO:0007669"/>
    <property type="project" value="UniProtKB-EC"/>
</dbReference>
<evidence type="ECO:0000313" key="11">
    <source>
        <dbReference type="Proteomes" id="UP000239504"/>
    </source>
</evidence>
<dbReference type="InterPro" id="IPR001670">
    <property type="entry name" value="ADH_Fe/GldA"/>
</dbReference>
<evidence type="ECO:0000256" key="5">
    <source>
        <dbReference type="ARBA" id="ARBA00049243"/>
    </source>
</evidence>
<protein>
    <recommendedName>
        <fullName evidence="6">Alcohol dehydrogenase 2</fullName>
    </recommendedName>
    <alternativeName>
        <fullName evidence="7">Alcohol dehydrogenase II</fullName>
    </alternativeName>
</protein>
<dbReference type="CDD" id="cd08193">
    <property type="entry name" value="HVD"/>
    <property type="match status" value="1"/>
</dbReference>
<sequence>MNFTFDTVPNIIFETGAAARLGEIVKPRMKRPFVVTDKGVVGAGLIDGALKGLEKAGLDYALFDGVEADPPAKVVKGAVETARAHKADGVIGFGGGSSMDTAKVIAILINSSQTLEEIYGIDHAKGERVPLALLPTTAGTGSEVTNIAVITTEDDQKMGVLGPQLYADLAVLDASLTLSKPRHVTSATGIDAMVHAIEAYTTKHKKNPVSDALAAKALKLLSANIQRACDAPDDVEAREAMLLGALLAGQAFANAPCAAVHAMAYPLGVHFHVPHGLANSLMLAPVLRFNIPEAAPLYAELGDVIGANDTGDFTTRAEAFVAKMTEICAATGVKSRLSDVGVSHNVLPKLAEDAVKVERLMKNNPRDVAYDDALALYTEVL</sequence>
<comment type="similarity">
    <text evidence="2">Belongs to the iron-containing alcohol dehydrogenase family.</text>
</comment>
<comment type="caution">
    <text evidence="10">The sequence shown here is derived from an EMBL/GenBank/DDBJ whole genome shotgun (WGS) entry which is preliminary data.</text>
</comment>
<evidence type="ECO:0000256" key="3">
    <source>
        <dbReference type="ARBA" id="ARBA00023002"/>
    </source>
</evidence>
<evidence type="ECO:0000256" key="6">
    <source>
        <dbReference type="ARBA" id="ARBA00074848"/>
    </source>
</evidence>
<accession>A0A2S7K9L4</accession>
<organism evidence="10 11">
    <name type="scientific">Hyphococcus luteus</name>
    <dbReference type="NCBI Taxonomy" id="2058213"/>
    <lineage>
        <taxon>Bacteria</taxon>
        <taxon>Pseudomonadati</taxon>
        <taxon>Pseudomonadota</taxon>
        <taxon>Alphaproteobacteria</taxon>
        <taxon>Parvularculales</taxon>
        <taxon>Parvularculaceae</taxon>
        <taxon>Hyphococcus</taxon>
    </lineage>
</organism>
<proteinExistence type="inferred from homology"/>
<dbReference type="EMBL" id="PJCH01000003">
    <property type="protein sequence ID" value="PQA89173.1"/>
    <property type="molecule type" value="Genomic_DNA"/>
</dbReference>
<dbReference type="Pfam" id="PF00465">
    <property type="entry name" value="Fe-ADH"/>
    <property type="match status" value="1"/>
</dbReference>
<evidence type="ECO:0000256" key="2">
    <source>
        <dbReference type="ARBA" id="ARBA00007358"/>
    </source>
</evidence>
<dbReference type="FunFam" id="3.40.50.1970:FF:000003">
    <property type="entry name" value="Alcohol dehydrogenase, iron-containing"/>
    <property type="match status" value="1"/>
</dbReference>
<dbReference type="InterPro" id="IPR039697">
    <property type="entry name" value="Alcohol_dehydrogenase_Fe"/>
</dbReference>
<keyword evidence="3" id="KW-0560">Oxidoreductase</keyword>
<comment type="catalytic activity">
    <reaction evidence="4">
        <text>a secondary alcohol + NAD(+) = a ketone + NADH + H(+)</text>
        <dbReference type="Rhea" id="RHEA:10740"/>
        <dbReference type="ChEBI" id="CHEBI:15378"/>
        <dbReference type="ChEBI" id="CHEBI:17087"/>
        <dbReference type="ChEBI" id="CHEBI:35681"/>
        <dbReference type="ChEBI" id="CHEBI:57540"/>
        <dbReference type="ChEBI" id="CHEBI:57945"/>
        <dbReference type="EC" id="1.1.1.1"/>
    </reaction>
</comment>
<dbReference type="Gene3D" id="3.40.50.1970">
    <property type="match status" value="1"/>
</dbReference>
<comment type="cofactor">
    <cofactor evidence="1">
        <name>Fe cation</name>
        <dbReference type="ChEBI" id="CHEBI:24875"/>
    </cofactor>
</comment>
<feature type="domain" description="Alcohol dehydrogenase iron-type/glycerol dehydrogenase GldA" evidence="8">
    <location>
        <begin position="10"/>
        <end position="173"/>
    </location>
</feature>
<gene>
    <name evidence="10" type="ORF">CW354_04290</name>
</gene>
<dbReference type="Pfam" id="PF25137">
    <property type="entry name" value="ADH_Fe_C"/>
    <property type="match status" value="1"/>
</dbReference>
<evidence type="ECO:0000256" key="1">
    <source>
        <dbReference type="ARBA" id="ARBA00001962"/>
    </source>
</evidence>
<evidence type="ECO:0000256" key="4">
    <source>
        <dbReference type="ARBA" id="ARBA00049164"/>
    </source>
</evidence>
<dbReference type="RefSeq" id="WP_104828811.1">
    <property type="nucleotide sequence ID" value="NZ_PJCH01000003.1"/>
</dbReference>
<dbReference type="Proteomes" id="UP000239504">
    <property type="component" value="Unassembled WGS sequence"/>
</dbReference>
<feature type="domain" description="Fe-containing alcohol dehydrogenase-like C-terminal" evidence="9">
    <location>
        <begin position="186"/>
        <end position="379"/>
    </location>
</feature>